<keyword evidence="6" id="KW-1185">Reference proteome</keyword>
<accession>A0A553DW93</accession>
<dbReference type="PROSITE" id="PS51257">
    <property type="entry name" value="PROKAR_LIPOPROTEIN"/>
    <property type="match status" value="1"/>
</dbReference>
<keyword evidence="2" id="KW-0812">Transmembrane</keyword>
<sequence length="246" mass="27315">MTHKQNYLFFLFLGLILLCSCSSKKEMLYFSDVDVTTQDKIVFSPSTIRPNDILSIVISSSTPELAVMYNQNTTPATGYLVSLDGMITLPVLGKIKAQDLTLMDLENVLAKTLIDGKHLANPIVTVRLLNAKFTVLGEVNNPGTYPFSEQNISILQALGYAGDLTIHGKRQDLLIIREENNSKTYMRIDMTSKKWFDSPYYYIKPNDVIYVNPNDAKVKSAGYISSVGGLLGLISIALSTFLILTK</sequence>
<feature type="domain" description="Soluble ligand binding" evidence="4">
    <location>
        <begin position="132"/>
        <end position="178"/>
    </location>
</feature>
<proteinExistence type="predicted"/>
<evidence type="ECO:0000313" key="6">
    <source>
        <dbReference type="Proteomes" id="UP000316371"/>
    </source>
</evidence>
<evidence type="ECO:0000256" key="2">
    <source>
        <dbReference type="SAM" id="Phobius"/>
    </source>
</evidence>
<dbReference type="PANTHER" id="PTHR33619:SF3">
    <property type="entry name" value="POLYSACCHARIDE EXPORT PROTEIN GFCE-RELATED"/>
    <property type="match status" value="1"/>
</dbReference>
<name>A0A553DW93_9FLAO</name>
<keyword evidence="2" id="KW-0472">Membrane</keyword>
<evidence type="ECO:0000259" key="4">
    <source>
        <dbReference type="Pfam" id="PF10531"/>
    </source>
</evidence>
<dbReference type="Gene3D" id="3.10.560.10">
    <property type="entry name" value="Outer membrane lipoprotein wza domain like"/>
    <property type="match status" value="1"/>
</dbReference>
<evidence type="ECO:0000256" key="1">
    <source>
        <dbReference type="ARBA" id="ARBA00022729"/>
    </source>
</evidence>
<dbReference type="Pfam" id="PF02563">
    <property type="entry name" value="Poly_export"/>
    <property type="match status" value="1"/>
</dbReference>
<dbReference type="AlphaFoldDB" id="A0A553DW93"/>
<dbReference type="OrthoDB" id="662756at2"/>
<dbReference type="Pfam" id="PF10531">
    <property type="entry name" value="SLBB"/>
    <property type="match status" value="1"/>
</dbReference>
<feature type="domain" description="Polysaccharide export protein N-terminal" evidence="3">
    <location>
        <begin position="47"/>
        <end position="128"/>
    </location>
</feature>
<gene>
    <name evidence="5" type="ORF">FNW21_12720</name>
</gene>
<feature type="transmembrane region" description="Helical" evidence="2">
    <location>
        <begin position="223"/>
        <end position="244"/>
    </location>
</feature>
<keyword evidence="2" id="KW-1133">Transmembrane helix</keyword>
<dbReference type="InterPro" id="IPR049712">
    <property type="entry name" value="Poly_export"/>
</dbReference>
<dbReference type="InterPro" id="IPR003715">
    <property type="entry name" value="Poly_export_N"/>
</dbReference>
<keyword evidence="1" id="KW-0732">Signal</keyword>
<protein>
    <submittedName>
        <fullName evidence="5">Polysaccharide export protein</fullName>
    </submittedName>
</protein>
<evidence type="ECO:0000259" key="3">
    <source>
        <dbReference type="Pfam" id="PF02563"/>
    </source>
</evidence>
<dbReference type="GO" id="GO:0015159">
    <property type="term" value="F:polysaccharide transmembrane transporter activity"/>
    <property type="evidence" value="ECO:0007669"/>
    <property type="project" value="InterPro"/>
</dbReference>
<dbReference type="InterPro" id="IPR019554">
    <property type="entry name" value="Soluble_ligand-bd"/>
</dbReference>
<comment type="caution">
    <text evidence="5">The sequence shown here is derived from an EMBL/GenBank/DDBJ whole genome shotgun (WGS) entry which is preliminary data.</text>
</comment>
<reference evidence="5 6" key="1">
    <citation type="submission" date="2019-07" db="EMBL/GenBank/DDBJ databases">
        <title>Novel species of Flavobacterium.</title>
        <authorList>
            <person name="Liu Q."/>
            <person name="Xin Y.-H."/>
        </authorList>
    </citation>
    <scope>NUCLEOTIDE SEQUENCE [LARGE SCALE GENOMIC DNA]</scope>
    <source>
        <strain evidence="5 6">LB1R34</strain>
    </source>
</reference>
<organism evidence="5 6">
    <name type="scientific">Flavobacterium restrictum</name>
    <dbReference type="NCBI Taxonomy" id="2594428"/>
    <lineage>
        <taxon>Bacteria</taxon>
        <taxon>Pseudomonadati</taxon>
        <taxon>Bacteroidota</taxon>
        <taxon>Flavobacteriia</taxon>
        <taxon>Flavobacteriales</taxon>
        <taxon>Flavobacteriaceae</taxon>
        <taxon>Flavobacterium</taxon>
    </lineage>
</organism>
<dbReference type="PANTHER" id="PTHR33619">
    <property type="entry name" value="POLYSACCHARIDE EXPORT PROTEIN GFCE-RELATED"/>
    <property type="match status" value="1"/>
</dbReference>
<dbReference type="Proteomes" id="UP000316371">
    <property type="component" value="Unassembled WGS sequence"/>
</dbReference>
<dbReference type="EMBL" id="VJZT01000014">
    <property type="protein sequence ID" value="TRX37051.1"/>
    <property type="molecule type" value="Genomic_DNA"/>
</dbReference>
<evidence type="ECO:0000313" key="5">
    <source>
        <dbReference type="EMBL" id="TRX37051.1"/>
    </source>
</evidence>
<dbReference type="RefSeq" id="WP_144257133.1">
    <property type="nucleotide sequence ID" value="NZ_VJZT01000014.1"/>
</dbReference>